<organism evidence="1 2">
    <name type="scientific">Methylocella silvestris</name>
    <dbReference type="NCBI Taxonomy" id="199596"/>
    <lineage>
        <taxon>Bacteria</taxon>
        <taxon>Pseudomonadati</taxon>
        <taxon>Pseudomonadota</taxon>
        <taxon>Alphaproteobacteria</taxon>
        <taxon>Hyphomicrobiales</taxon>
        <taxon>Beijerinckiaceae</taxon>
        <taxon>Methylocella</taxon>
    </lineage>
</organism>
<dbReference type="SUPFAM" id="SSF53756">
    <property type="entry name" value="UDP-Glycosyltransferase/glycogen phosphorylase"/>
    <property type="match status" value="1"/>
</dbReference>
<sequence length="413" mass="44481">MDVIFLDNGLIGRGEHSYSLVKKVGEALAARGHRVRAFGMRSVDPAIIAEIGAIPHFRVSLYESESPTPNERRLLRLAAFLRRRPFDPAIPSERTSAKTLNASFHHDLAALPGDVLRRENLVVAPGLSQNQLLGLVRTLRALPEARRPRVVCQLMFAPDWTPWGRKARLGPRLYRKAFALARPLIGRSLFFTAENAAIAGLYRERYAIDAKILPVPFGEALAAAPVADRPAFGFFGYSKCDKGFHLLPAAIDLCRAKNLAADFVVQLQHGGWEAATVAAEQALRAQGGVRLIEGVLTEADYAAETGKIDAMLLPYDPQLFGLRGSGIFTQSVAAGRPVVAALGTFAAASIATGEAEGEIFAPYDAPALAAAIMRLAVRLPDSHARAARLARSFAKTHSAGAYVDVLLAHAEGL</sequence>
<name>A0A2J7TFN1_METSI</name>
<dbReference type="OrthoDB" id="8433393at2"/>
<comment type="caution">
    <text evidence="1">The sequence shown here is derived from an EMBL/GenBank/DDBJ whole genome shotgun (WGS) entry which is preliminary data.</text>
</comment>
<dbReference type="AlphaFoldDB" id="A0A2J7TFN1"/>
<gene>
    <name evidence="1" type="ORF">CR492_12620</name>
</gene>
<reference evidence="1 2" key="1">
    <citation type="submission" date="2017-10" db="EMBL/GenBank/DDBJ databases">
        <title>Genome announcement of Methylocella silvestris TVC from permafrost.</title>
        <authorList>
            <person name="Wang J."/>
            <person name="Geng K."/>
            <person name="Ul-Haque F."/>
            <person name="Crombie A.T."/>
            <person name="Street L.E."/>
            <person name="Wookey P.A."/>
            <person name="Murrell J.C."/>
            <person name="Pratscher J."/>
        </authorList>
    </citation>
    <scope>NUCLEOTIDE SEQUENCE [LARGE SCALE GENOMIC DNA]</scope>
    <source>
        <strain evidence="1 2">TVC</strain>
    </source>
</reference>
<proteinExistence type="predicted"/>
<dbReference type="EMBL" id="PDZR01000014">
    <property type="protein sequence ID" value="PNG25569.1"/>
    <property type="molecule type" value="Genomic_DNA"/>
</dbReference>
<dbReference type="RefSeq" id="WP_102844115.1">
    <property type="nucleotide sequence ID" value="NZ_PDZR01000014.1"/>
</dbReference>
<evidence type="ECO:0008006" key="3">
    <source>
        <dbReference type="Google" id="ProtNLM"/>
    </source>
</evidence>
<accession>A0A2J7TFN1</accession>
<protein>
    <recommendedName>
        <fullName evidence="3">Glycosyl transferase group 1</fullName>
    </recommendedName>
</protein>
<dbReference type="Gene3D" id="3.40.50.2000">
    <property type="entry name" value="Glycogen Phosphorylase B"/>
    <property type="match status" value="1"/>
</dbReference>
<evidence type="ECO:0000313" key="2">
    <source>
        <dbReference type="Proteomes" id="UP000236286"/>
    </source>
</evidence>
<dbReference type="Proteomes" id="UP000236286">
    <property type="component" value="Unassembled WGS sequence"/>
</dbReference>
<evidence type="ECO:0000313" key="1">
    <source>
        <dbReference type="EMBL" id="PNG25569.1"/>
    </source>
</evidence>